<organism evidence="1">
    <name type="scientific">hydrothermal vent metagenome</name>
    <dbReference type="NCBI Taxonomy" id="652676"/>
    <lineage>
        <taxon>unclassified sequences</taxon>
        <taxon>metagenomes</taxon>
        <taxon>ecological metagenomes</taxon>
    </lineage>
</organism>
<gene>
    <name evidence="1" type="ORF">MNBD_ALPHA01-1672</name>
</gene>
<reference evidence="1" key="1">
    <citation type="submission" date="2018-06" db="EMBL/GenBank/DDBJ databases">
        <authorList>
            <person name="Zhirakovskaya E."/>
        </authorList>
    </citation>
    <scope>NUCLEOTIDE SEQUENCE</scope>
</reference>
<name>A0A3B0SKJ8_9ZZZZ</name>
<protein>
    <submittedName>
        <fullName evidence="1">Uncharacterized protein</fullName>
    </submittedName>
</protein>
<evidence type="ECO:0000313" key="1">
    <source>
        <dbReference type="EMBL" id="VAW06335.1"/>
    </source>
</evidence>
<accession>A0A3B0SKJ8</accession>
<proteinExistence type="predicted"/>
<dbReference type="EMBL" id="UOEJ01000236">
    <property type="protein sequence ID" value="VAW06335.1"/>
    <property type="molecule type" value="Genomic_DNA"/>
</dbReference>
<dbReference type="AlphaFoldDB" id="A0A3B0SKJ8"/>
<sequence>MTGKLLVSIFAFIISLAFVSGTVMADEAKEDKLAKALEKYEITGKISRCVQLTRVSSSKVIDDYNILFKMKGRKAYLNTLPRRCSRLGFERAFSYVVHTNQLCNTDIITVFDSTSNIQGPSCGLGKFVEYKKKPKSEKK</sequence>